<sequence length="136" mass="15451">MIAPRLGLLDDLPVILWPADARGNPSRRSWKTPHVAEWVGARPIVWIDDEVNRYDRFYLDAVERLGPYLLHRVEANRGLVPADFDVIQAWAQDAFEPRSIRLTDHQIYQSGVAVLTYHKGLKTLCAPGDPPASLRQ</sequence>
<proteinExistence type="predicted"/>
<evidence type="ECO:0000313" key="1">
    <source>
        <dbReference type="EMBL" id="TCO13942.1"/>
    </source>
</evidence>
<organism evidence="1 2">
    <name type="scientific">Kribbella orskensis</name>
    <dbReference type="NCBI Taxonomy" id="2512216"/>
    <lineage>
        <taxon>Bacteria</taxon>
        <taxon>Bacillati</taxon>
        <taxon>Actinomycetota</taxon>
        <taxon>Actinomycetes</taxon>
        <taxon>Propionibacteriales</taxon>
        <taxon>Kribbellaceae</taxon>
        <taxon>Kribbella</taxon>
    </lineage>
</organism>
<name>A0ABY2BCP9_9ACTN</name>
<comment type="caution">
    <text evidence="1">The sequence shown here is derived from an EMBL/GenBank/DDBJ whole genome shotgun (WGS) entry which is preliminary data.</text>
</comment>
<dbReference type="Proteomes" id="UP000295818">
    <property type="component" value="Unassembled WGS sequence"/>
</dbReference>
<dbReference type="RefSeq" id="WP_132194569.1">
    <property type="nucleotide sequence ID" value="NZ_SLWM01000021.1"/>
</dbReference>
<reference evidence="1 2" key="1">
    <citation type="journal article" date="2015" name="Stand. Genomic Sci.">
        <title>Genomic Encyclopedia of Bacterial and Archaeal Type Strains, Phase III: the genomes of soil and plant-associated and newly described type strains.</title>
        <authorList>
            <person name="Whitman W.B."/>
            <person name="Woyke T."/>
            <person name="Klenk H.P."/>
            <person name="Zhou Y."/>
            <person name="Lilburn T.G."/>
            <person name="Beck B.J."/>
            <person name="De Vos P."/>
            <person name="Vandamme P."/>
            <person name="Eisen J.A."/>
            <person name="Garrity G."/>
            <person name="Hugenholtz P."/>
            <person name="Kyrpides N.C."/>
        </authorList>
    </citation>
    <scope>NUCLEOTIDE SEQUENCE [LARGE SCALE GENOMIC DNA]</scope>
    <source>
        <strain evidence="1 2">VKM Ac-2538</strain>
    </source>
</reference>
<accession>A0ABY2BCP9</accession>
<protein>
    <recommendedName>
        <fullName evidence="3">WbqC-like protein</fullName>
    </recommendedName>
</protein>
<evidence type="ECO:0000313" key="2">
    <source>
        <dbReference type="Proteomes" id="UP000295818"/>
    </source>
</evidence>
<gene>
    <name evidence="1" type="ORF">EV644_12122</name>
</gene>
<dbReference type="EMBL" id="SLWM01000021">
    <property type="protein sequence ID" value="TCO13942.1"/>
    <property type="molecule type" value="Genomic_DNA"/>
</dbReference>
<evidence type="ECO:0008006" key="3">
    <source>
        <dbReference type="Google" id="ProtNLM"/>
    </source>
</evidence>
<keyword evidence="2" id="KW-1185">Reference proteome</keyword>